<dbReference type="GO" id="GO:0003677">
    <property type="term" value="F:DNA binding"/>
    <property type="evidence" value="ECO:0007669"/>
    <property type="project" value="UniProtKB-KW"/>
</dbReference>
<evidence type="ECO:0000256" key="1">
    <source>
        <dbReference type="ARBA" id="ARBA00023125"/>
    </source>
</evidence>
<accession>A0A415E8F6</accession>
<evidence type="ECO:0000256" key="2">
    <source>
        <dbReference type="SAM" id="Coils"/>
    </source>
</evidence>
<dbReference type="OrthoDB" id="9773308at2"/>
<dbReference type="SMART" id="SM00422">
    <property type="entry name" value="HTH_MERR"/>
    <property type="match status" value="1"/>
</dbReference>
<dbReference type="SUPFAM" id="SSF55136">
    <property type="entry name" value="Probable bacterial effector-binding domain"/>
    <property type="match status" value="1"/>
</dbReference>
<dbReference type="SUPFAM" id="SSF46955">
    <property type="entry name" value="Putative DNA-binding domain"/>
    <property type="match status" value="1"/>
</dbReference>
<dbReference type="AlphaFoldDB" id="A0A415E8F6"/>
<sequence length="275" mass="31780">MLKIGDFSKLSKISIYMLRHYDKLGLLVPAHIDEDSGYRYYEEKQLTIANRIQALKAMGLGLNEIKDVIYQYRDNQSLADFLKIETAKKRKLAEELQRQIRQLETTITALQQREGILRYSIEIKEVPKRLVMCTRDRIPAYHHEGQLWRRLAEVQEGQGLTPASLSYHMAIFHDGGFVTKDVDVEVQIAVLQRGCDTETVKFKEVEAFLAAVLTYEGRYELITQINETIANWVYDNGYEFCGPHFNIYHVSPQTEADADKMITEVGFPVKKVLNE</sequence>
<feature type="coiled-coil region" evidence="2">
    <location>
        <begin position="79"/>
        <end position="113"/>
    </location>
</feature>
<dbReference type="InterPro" id="IPR009061">
    <property type="entry name" value="DNA-bd_dom_put_sf"/>
</dbReference>
<gene>
    <name evidence="4" type="ORF">DW099_02110</name>
</gene>
<protein>
    <submittedName>
        <fullName evidence="4">MerR family transcriptional regulator</fullName>
    </submittedName>
</protein>
<dbReference type="CDD" id="cd01107">
    <property type="entry name" value="HTH_BmrR"/>
    <property type="match status" value="1"/>
</dbReference>
<dbReference type="RefSeq" id="WP_118334269.1">
    <property type="nucleotide sequence ID" value="NZ_AP025567.1"/>
</dbReference>
<dbReference type="PANTHER" id="PTHR30204">
    <property type="entry name" value="REDOX-CYCLING DRUG-SENSING TRANSCRIPTIONAL ACTIVATOR SOXR"/>
    <property type="match status" value="1"/>
</dbReference>
<dbReference type="PROSITE" id="PS50937">
    <property type="entry name" value="HTH_MERR_2"/>
    <property type="match status" value="1"/>
</dbReference>
<dbReference type="SMART" id="SM00871">
    <property type="entry name" value="AraC_E_bind"/>
    <property type="match status" value="1"/>
</dbReference>
<keyword evidence="1" id="KW-0238">DNA-binding</keyword>
<dbReference type="EMBL" id="QRMS01000001">
    <property type="protein sequence ID" value="RHJ90092.1"/>
    <property type="molecule type" value="Genomic_DNA"/>
</dbReference>
<evidence type="ECO:0000313" key="5">
    <source>
        <dbReference type="Proteomes" id="UP000284841"/>
    </source>
</evidence>
<dbReference type="GO" id="GO:0003700">
    <property type="term" value="F:DNA-binding transcription factor activity"/>
    <property type="evidence" value="ECO:0007669"/>
    <property type="project" value="InterPro"/>
</dbReference>
<dbReference type="Gene3D" id="1.10.1660.10">
    <property type="match status" value="1"/>
</dbReference>
<dbReference type="Pfam" id="PF13411">
    <property type="entry name" value="MerR_1"/>
    <property type="match status" value="1"/>
</dbReference>
<evidence type="ECO:0000259" key="3">
    <source>
        <dbReference type="PROSITE" id="PS50937"/>
    </source>
</evidence>
<name>A0A415E8F6_9FIRM</name>
<dbReference type="Gene3D" id="3.20.80.10">
    <property type="entry name" value="Regulatory factor, effector binding domain"/>
    <property type="match status" value="1"/>
</dbReference>
<evidence type="ECO:0000313" key="4">
    <source>
        <dbReference type="EMBL" id="RHJ90092.1"/>
    </source>
</evidence>
<dbReference type="Proteomes" id="UP000284841">
    <property type="component" value="Unassembled WGS sequence"/>
</dbReference>
<proteinExistence type="predicted"/>
<dbReference type="InterPro" id="IPR029442">
    <property type="entry name" value="GyrI-like"/>
</dbReference>
<organism evidence="4 5">
    <name type="scientific">Emergencia timonensis</name>
    <dbReference type="NCBI Taxonomy" id="1776384"/>
    <lineage>
        <taxon>Bacteria</taxon>
        <taxon>Bacillati</taxon>
        <taxon>Bacillota</taxon>
        <taxon>Clostridia</taxon>
        <taxon>Peptostreptococcales</taxon>
        <taxon>Anaerovoracaceae</taxon>
        <taxon>Emergencia</taxon>
    </lineage>
</organism>
<dbReference type="Pfam" id="PF06445">
    <property type="entry name" value="GyrI-like"/>
    <property type="match status" value="1"/>
</dbReference>
<dbReference type="PANTHER" id="PTHR30204:SF97">
    <property type="entry name" value="MERR FAMILY REGULATORY PROTEIN"/>
    <property type="match status" value="1"/>
</dbReference>
<dbReference type="InterPro" id="IPR047057">
    <property type="entry name" value="MerR_fam"/>
</dbReference>
<dbReference type="InterPro" id="IPR010499">
    <property type="entry name" value="AraC_E-bd"/>
</dbReference>
<comment type="caution">
    <text evidence="4">The sequence shown here is derived from an EMBL/GenBank/DDBJ whole genome shotgun (WGS) entry which is preliminary data.</text>
</comment>
<reference evidence="4 5" key="1">
    <citation type="submission" date="2018-08" db="EMBL/GenBank/DDBJ databases">
        <title>A genome reference for cultivated species of the human gut microbiota.</title>
        <authorList>
            <person name="Zou Y."/>
            <person name="Xue W."/>
            <person name="Luo G."/>
        </authorList>
    </citation>
    <scope>NUCLEOTIDE SEQUENCE [LARGE SCALE GENOMIC DNA]</scope>
    <source>
        <strain evidence="4 5">AM07-24</strain>
    </source>
</reference>
<keyword evidence="5" id="KW-1185">Reference proteome</keyword>
<dbReference type="InterPro" id="IPR011256">
    <property type="entry name" value="Reg_factor_effector_dom_sf"/>
</dbReference>
<feature type="domain" description="HTH merR-type" evidence="3">
    <location>
        <begin position="1"/>
        <end position="71"/>
    </location>
</feature>
<keyword evidence="2" id="KW-0175">Coiled coil</keyword>
<dbReference type="STRING" id="1776384.GCA_900086585_02704"/>
<dbReference type="InterPro" id="IPR000551">
    <property type="entry name" value="MerR-type_HTH_dom"/>
</dbReference>